<name>A0A835YJR4_9CHLO</name>
<dbReference type="Proteomes" id="UP000612055">
    <property type="component" value="Unassembled WGS sequence"/>
</dbReference>
<dbReference type="GO" id="GO:0032922">
    <property type="term" value="P:circadian regulation of gene expression"/>
    <property type="evidence" value="ECO:0007669"/>
    <property type="project" value="TreeGrafter"/>
</dbReference>
<dbReference type="PANTHER" id="PTHR11455">
    <property type="entry name" value="CRYPTOCHROME"/>
    <property type="match status" value="1"/>
</dbReference>
<dbReference type="InterPro" id="IPR002081">
    <property type="entry name" value="Cryptochrome/DNA_photolyase_1"/>
</dbReference>
<protein>
    <recommendedName>
        <fullName evidence="7">Photolyase/cryptochrome alpha/beta domain-containing protein</fullName>
    </recommendedName>
</protein>
<accession>A0A835YJR4</accession>
<dbReference type="Gene3D" id="1.10.579.10">
    <property type="entry name" value="DNA Cyclobutane Dipyrimidine Photolyase, subunit A, domain 3"/>
    <property type="match status" value="1"/>
</dbReference>
<dbReference type="Gene3D" id="3.40.50.620">
    <property type="entry name" value="HUPs"/>
    <property type="match status" value="1"/>
</dbReference>
<dbReference type="GO" id="GO:0043153">
    <property type="term" value="P:entrainment of circadian clock by photoperiod"/>
    <property type="evidence" value="ECO:0007669"/>
    <property type="project" value="TreeGrafter"/>
</dbReference>
<evidence type="ECO:0000256" key="4">
    <source>
        <dbReference type="PIRSR" id="PIRSR602081-1"/>
    </source>
</evidence>
<organism evidence="8 9">
    <name type="scientific">Edaphochlamys debaryana</name>
    <dbReference type="NCBI Taxonomy" id="47281"/>
    <lineage>
        <taxon>Eukaryota</taxon>
        <taxon>Viridiplantae</taxon>
        <taxon>Chlorophyta</taxon>
        <taxon>core chlorophytes</taxon>
        <taxon>Chlorophyceae</taxon>
        <taxon>CS clade</taxon>
        <taxon>Chlamydomonadales</taxon>
        <taxon>Chlamydomonadales incertae sedis</taxon>
        <taxon>Edaphochlamys</taxon>
    </lineage>
</organism>
<comment type="cofactor">
    <cofactor evidence="4">
        <name>FAD</name>
        <dbReference type="ChEBI" id="CHEBI:57692"/>
    </cofactor>
    <text evidence="4">Binds 1 FAD per subunit.</text>
</comment>
<feature type="site" description="Electron transfer via tryptophanyl radical" evidence="5">
    <location>
        <position position="374"/>
    </location>
</feature>
<feature type="region of interest" description="Disordered" evidence="6">
    <location>
        <begin position="543"/>
        <end position="578"/>
    </location>
</feature>
<dbReference type="GO" id="GO:0003677">
    <property type="term" value="F:DNA binding"/>
    <property type="evidence" value="ECO:0007669"/>
    <property type="project" value="TreeGrafter"/>
</dbReference>
<comment type="similarity">
    <text evidence="1">Belongs to the DNA photolyase class-1 family.</text>
</comment>
<evidence type="ECO:0000313" key="9">
    <source>
        <dbReference type="Proteomes" id="UP000612055"/>
    </source>
</evidence>
<evidence type="ECO:0000313" key="8">
    <source>
        <dbReference type="EMBL" id="KAG2502236.1"/>
    </source>
</evidence>
<dbReference type="AlphaFoldDB" id="A0A835YJR4"/>
<dbReference type="GO" id="GO:0005634">
    <property type="term" value="C:nucleus"/>
    <property type="evidence" value="ECO:0007669"/>
    <property type="project" value="TreeGrafter"/>
</dbReference>
<feature type="region of interest" description="Disordered" evidence="6">
    <location>
        <begin position="500"/>
        <end position="527"/>
    </location>
</feature>
<evidence type="ECO:0000256" key="3">
    <source>
        <dbReference type="ARBA" id="ARBA00022827"/>
    </source>
</evidence>
<feature type="compositionally biased region" description="Low complexity" evidence="6">
    <location>
        <begin position="543"/>
        <end position="558"/>
    </location>
</feature>
<dbReference type="InterPro" id="IPR036134">
    <property type="entry name" value="Crypto/Photolyase_FAD-like_sf"/>
</dbReference>
<feature type="compositionally biased region" description="Low complexity" evidence="6">
    <location>
        <begin position="500"/>
        <end position="517"/>
    </location>
</feature>
<dbReference type="InterPro" id="IPR005101">
    <property type="entry name" value="Cryptochr/Photolyase_FAD-bd"/>
</dbReference>
<dbReference type="GO" id="GO:0071949">
    <property type="term" value="F:FAD binding"/>
    <property type="evidence" value="ECO:0007669"/>
    <property type="project" value="TreeGrafter"/>
</dbReference>
<evidence type="ECO:0000256" key="1">
    <source>
        <dbReference type="ARBA" id="ARBA00005862"/>
    </source>
</evidence>
<keyword evidence="9" id="KW-1185">Reference proteome</keyword>
<dbReference type="PANTHER" id="PTHR11455:SF9">
    <property type="entry name" value="CRYPTOCHROME CIRCADIAN CLOCK 5 ISOFORM X1"/>
    <property type="match status" value="1"/>
</dbReference>
<feature type="compositionally biased region" description="Pro residues" evidence="6">
    <location>
        <begin position="164"/>
        <end position="181"/>
    </location>
</feature>
<evidence type="ECO:0000256" key="6">
    <source>
        <dbReference type="SAM" id="MobiDB-lite"/>
    </source>
</evidence>
<feature type="binding site" evidence="4">
    <location>
        <begin position="289"/>
        <end position="296"/>
    </location>
    <ligand>
        <name>FAD</name>
        <dbReference type="ChEBI" id="CHEBI:57692"/>
    </ligand>
</feature>
<dbReference type="OrthoDB" id="435881at2759"/>
<dbReference type="GO" id="GO:0005737">
    <property type="term" value="C:cytoplasm"/>
    <property type="evidence" value="ECO:0007669"/>
    <property type="project" value="TreeGrafter"/>
</dbReference>
<dbReference type="SUPFAM" id="SSF48173">
    <property type="entry name" value="Cryptochrome/photolyase FAD-binding domain"/>
    <property type="match status" value="1"/>
</dbReference>
<dbReference type="Pfam" id="PF03441">
    <property type="entry name" value="FAD_binding_7"/>
    <property type="match status" value="1"/>
</dbReference>
<dbReference type="SUPFAM" id="SSF52425">
    <property type="entry name" value="Cryptochrome/photolyase, N-terminal domain"/>
    <property type="match status" value="1"/>
</dbReference>
<dbReference type="InterPro" id="IPR036155">
    <property type="entry name" value="Crypto/Photolyase_N_sf"/>
</dbReference>
<feature type="binding site" evidence="4">
    <location>
        <begin position="248"/>
        <end position="252"/>
    </location>
    <ligand>
        <name>FAD</name>
        <dbReference type="ChEBI" id="CHEBI:57692"/>
    </ligand>
</feature>
<dbReference type="PROSITE" id="PS51645">
    <property type="entry name" value="PHR_CRY_ALPHA_BETA"/>
    <property type="match status" value="1"/>
</dbReference>
<feature type="site" description="Electron transfer via tryptophanyl radical" evidence="5">
    <location>
        <position position="320"/>
    </location>
</feature>
<evidence type="ECO:0000256" key="5">
    <source>
        <dbReference type="PIRSR" id="PIRSR602081-2"/>
    </source>
</evidence>
<sequence length="578" mass="62313">MAGKSSIMWFRKGLRLHDNPALLDACKDAAHVYPVVGVNRYSFLLESLRDLDASLRARGSRLLVLRGTPEQVLPRVAAEWGATRLCLEADTEPYARARDAAVRQSLEAAGVEVAASISHTLYDTEMLVARNGGRPPLTMQARPRGAGGQGPAGSFTKLVDKVGDPPPPAPDPPAALPPPAEGMPSADPAVTGVPTLAEVGFTEEPTTPFKGGETEALARLEASFADPKWVAGFQKPETDPSAFDRPATTVLSPYLKFGCLSPRLFHSRLLAVYRAQKKHSEPPVSLRGQLLWREFFYTVGAHTPNFNRMAGNPVCRQIDWDANEEFLAAWREARTGFPWIDAIMTQLREWGWMHHLARHSVACFLTRGDLYVSWERGMEVFEELLIDQDHYLNAANWMWLSASAFFSQYFRVYSPISFGKKYDPEGRFIRRFLPVLKDMPAKYIYEPWTAPLEVQRKAGCLVGKDYPRPIVDHAVASKACIARMAAAYRAGSAAATAATGEGADGAAGPSGSSPAPKAKGRGGKAKEAVASAAGKAAKAVAGAAGAAGKKAAGTAAGSKRQRTLKESLGLQGGKEAAS</sequence>
<comment type="caution">
    <text evidence="8">The sequence shown here is derived from an EMBL/GenBank/DDBJ whole genome shotgun (WGS) entry which is preliminary data.</text>
</comment>
<keyword evidence="3 4" id="KW-0274">FAD</keyword>
<dbReference type="FunFam" id="1.10.579.10:FF:000001">
    <property type="entry name" value="Cryptochrome 1"/>
    <property type="match status" value="1"/>
</dbReference>
<dbReference type="GO" id="GO:0003904">
    <property type="term" value="F:deoxyribodipyrimidine photo-lyase activity"/>
    <property type="evidence" value="ECO:0007669"/>
    <property type="project" value="TreeGrafter"/>
</dbReference>
<feature type="site" description="Electron transfer via tryptophanyl radical" evidence="5">
    <location>
        <position position="397"/>
    </location>
</feature>
<keyword evidence="2 4" id="KW-0285">Flavoprotein</keyword>
<dbReference type="EMBL" id="JAEHOE010000001">
    <property type="protein sequence ID" value="KAG2502236.1"/>
    <property type="molecule type" value="Genomic_DNA"/>
</dbReference>
<feature type="region of interest" description="Disordered" evidence="6">
    <location>
        <begin position="141"/>
        <end position="191"/>
    </location>
</feature>
<dbReference type="InterPro" id="IPR006050">
    <property type="entry name" value="DNA_photolyase_N"/>
</dbReference>
<evidence type="ECO:0000256" key="2">
    <source>
        <dbReference type="ARBA" id="ARBA00022630"/>
    </source>
</evidence>
<evidence type="ECO:0000259" key="7">
    <source>
        <dbReference type="PROSITE" id="PS51645"/>
    </source>
</evidence>
<dbReference type="Gene3D" id="1.25.40.80">
    <property type="match status" value="1"/>
</dbReference>
<dbReference type="InterPro" id="IPR014729">
    <property type="entry name" value="Rossmann-like_a/b/a_fold"/>
</dbReference>
<dbReference type="Pfam" id="PF00875">
    <property type="entry name" value="DNA_photolyase"/>
    <property type="match status" value="1"/>
</dbReference>
<feature type="binding site" evidence="4">
    <location>
        <begin position="387"/>
        <end position="389"/>
    </location>
    <ligand>
        <name>FAD</name>
        <dbReference type="ChEBI" id="CHEBI:57692"/>
    </ligand>
</feature>
<proteinExistence type="inferred from homology"/>
<gene>
    <name evidence="8" type="ORF">HYH03_000722</name>
</gene>
<reference evidence="8" key="1">
    <citation type="journal article" date="2020" name="bioRxiv">
        <title>Comparative genomics of Chlamydomonas.</title>
        <authorList>
            <person name="Craig R.J."/>
            <person name="Hasan A.R."/>
            <person name="Ness R.W."/>
            <person name="Keightley P.D."/>
        </authorList>
    </citation>
    <scope>NUCLEOTIDE SEQUENCE</scope>
    <source>
        <strain evidence="8">CCAP 11/70</strain>
    </source>
</reference>
<feature type="domain" description="Photolyase/cryptochrome alpha/beta" evidence="7">
    <location>
        <begin position="4"/>
        <end position="121"/>
    </location>
</feature>